<dbReference type="GO" id="GO:0004553">
    <property type="term" value="F:hydrolase activity, hydrolyzing O-glycosyl compounds"/>
    <property type="evidence" value="ECO:0007669"/>
    <property type="project" value="InterPro"/>
</dbReference>
<dbReference type="AlphaFoldDB" id="A0A2G9YWZ1"/>
<accession>A0A2G9YWZ1</accession>
<name>A0A2G9YWZ1_9BACT</name>
<evidence type="ECO:0008006" key="4">
    <source>
        <dbReference type="Google" id="ProtNLM"/>
    </source>
</evidence>
<dbReference type="Proteomes" id="UP000230273">
    <property type="component" value="Unassembled WGS sequence"/>
</dbReference>
<dbReference type="Pfam" id="PF00404">
    <property type="entry name" value="Dockerin_1"/>
    <property type="match status" value="1"/>
</dbReference>
<organism evidence="2 3">
    <name type="scientific">Candidatus Nealsonbacteria bacterium CG23_combo_of_CG06-09_8_20_14_all_38_19</name>
    <dbReference type="NCBI Taxonomy" id="1974721"/>
    <lineage>
        <taxon>Bacteria</taxon>
        <taxon>Candidatus Nealsoniibacteriota</taxon>
    </lineage>
</organism>
<dbReference type="SUPFAM" id="SSF63446">
    <property type="entry name" value="Type I dockerin domain"/>
    <property type="match status" value="1"/>
</dbReference>
<protein>
    <recommendedName>
        <fullName evidence="4">Dockerin domain-containing protein</fullName>
    </recommendedName>
</protein>
<feature type="compositionally biased region" description="Gly residues" evidence="1">
    <location>
        <begin position="68"/>
        <end position="77"/>
    </location>
</feature>
<dbReference type="Gene3D" id="1.10.1330.10">
    <property type="entry name" value="Dockerin domain"/>
    <property type="match status" value="1"/>
</dbReference>
<proteinExistence type="predicted"/>
<dbReference type="EMBL" id="PCRP01000024">
    <property type="protein sequence ID" value="PIP23757.1"/>
    <property type="molecule type" value="Genomic_DNA"/>
</dbReference>
<feature type="compositionally biased region" description="Pro residues" evidence="1">
    <location>
        <begin position="44"/>
        <end position="67"/>
    </location>
</feature>
<dbReference type="InterPro" id="IPR036439">
    <property type="entry name" value="Dockerin_dom_sf"/>
</dbReference>
<reference evidence="2 3" key="1">
    <citation type="submission" date="2017-09" db="EMBL/GenBank/DDBJ databases">
        <title>Depth-based differentiation of microbial function through sediment-hosted aquifers and enrichment of novel symbionts in the deep terrestrial subsurface.</title>
        <authorList>
            <person name="Probst A.J."/>
            <person name="Ladd B."/>
            <person name="Jarett J.K."/>
            <person name="Geller-Mcgrath D.E."/>
            <person name="Sieber C.M."/>
            <person name="Emerson J.B."/>
            <person name="Anantharaman K."/>
            <person name="Thomas B.C."/>
            <person name="Malmstrom R."/>
            <person name="Stieglmeier M."/>
            <person name="Klingl A."/>
            <person name="Woyke T."/>
            <person name="Ryan C.M."/>
            <person name="Banfield J.F."/>
        </authorList>
    </citation>
    <scope>NUCLEOTIDE SEQUENCE [LARGE SCALE GENOMIC DNA]</scope>
    <source>
        <strain evidence="2">CG23_combo_of_CG06-09_8_20_14_all_38_19</strain>
    </source>
</reference>
<dbReference type="InterPro" id="IPR002105">
    <property type="entry name" value="Dockerin_1_rpt"/>
</dbReference>
<comment type="caution">
    <text evidence="2">The sequence shown here is derived from an EMBL/GenBank/DDBJ whole genome shotgun (WGS) entry which is preliminary data.</text>
</comment>
<feature type="region of interest" description="Disordered" evidence="1">
    <location>
        <begin position="39"/>
        <end position="80"/>
    </location>
</feature>
<evidence type="ECO:0000313" key="2">
    <source>
        <dbReference type="EMBL" id="PIP23757.1"/>
    </source>
</evidence>
<gene>
    <name evidence="2" type="ORF">COX36_01550</name>
</gene>
<dbReference type="GO" id="GO:0000272">
    <property type="term" value="P:polysaccharide catabolic process"/>
    <property type="evidence" value="ECO:0007669"/>
    <property type="project" value="InterPro"/>
</dbReference>
<dbReference type="CDD" id="cd14256">
    <property type="entry name" value="Dockerin_I"/>
    <property type="match status" value="1"/>
</dbReference>
<evidence type="ECO:0000256" key="1">
    <source>
        <dbReference type="SAM" id="MobiDB-lite"/>
    </source>
</evidence>
<evidence type="ECO:0000313" key="3">
    <source>
        <dbReference type="Proteomes" id="UP000230273"/>
    </source>
</evidence>
<sequence>MRKFWILALIIVFVFSPFFNLIQAAPKATPIQQGLSITIEVPGTPTPTPTPTASPSPTVTPTPPAPPGGGGGGGGGAAPPTTAILKGKAYPLALITLLQNGAVAATFQAEISGMFEKKLTGLNGGVYTFGFWAEDTEGRKSVTLSFSISLLSGTTTTIEGIFISPTISLSPTQVERGGVVGIAGQVFPKSEVNIFVASNEVVKLAPADEKGKWDYKLGTDFLAEGEHSARAKALFGEGEQSPFSQTLPFLVVKPGAMICKGADLNFDGKVNLIDFSILLYFWGQRNPSNRCVDINFDGIVNIIDFSIMMYWWTK</sequence>